<dbReference type="InterPro" id="IPR035958">
    <property type="entry name" value="SecB-like_sf"/>
</dbReference>
<dbReference type="Proteomes" id="UP001302349">
    <property type="component" value="Chromosome"/>
</dbReference>
<dbReference type="SUPFAM" id="SSF54611">
    <property type="entry name" value="SecB-like"/>
    <property type="match status" value="1"/>
</dbReference>
<dbReference type="RefSeq" id="WP_317491984.1">
    <property type="nucleotide sequence ID" value="NZ_CP136051.1"/>
</dbReference>
<dbReference type="Gene3D" id="3.10.420.10">
    <property type="entry name" value="SecB-like"/>
    <property type="match status" value="1"/>
</dbReference>
<evidence type="ECO:0000313" key="2">
    <source>
        <dbReference type="Proteomes" id="UP001302349"/>
    </source>
</evidence>
<organism evidence="1 2">
    <name type="scientific">Imperialibacter roseus</name>
    <dbReference type="NCBI Taxonomy" id="1324217"/>
    <lineage>
        <taxon>Bacteria</taxon>
        <taxon>Pseudomonadati</taxon>
        <taxon>Bacteroidota</taxon>
        <taxon>Cytophagia</taxon>
        <taxon>Cytophagales</taxon>
        <taxon>Flammeovirgaceae</taxon>
        <taxon>Imperialibacter</taxon>
    </lineage>
</organism>
<keyword evidence="2" id="KW-1185">Reference proteome</keyword>
<sequence>MLEAKQASFSFEDFTVVKFSYDKKNDNGNPMKVGFTPSGIFELSNGIFKLRLDFTAFSPEQEDKPIFSVSCLAIFEFPDKPSYDEIPKYFYANAIAIVFPYLRAFVSTLTLQANTKVLRLGLFNLSELEKPLRESTKVI</sequence>
<proteinExistence type="predicted"/>
<accession>A0ABZ0IWK2</accession>
<evidence type="ECO:0008006" key="3">
    <source>
        <dbReference type="Google" id="ProtNLM"/>
    </source>
</evidence>
<dbReference type="EMBL" id="CP136051">
    <property type="protein sequence ID" value="WOK09364.1"/>
    <property type="molecule type" value="Genomic_DNA"/>
</dbReference>
<reference evidence="1 2" key="1">
    <citation type="journal article" date="2023" name="Microbiol. Resour. Announc.">
        <title>Complete Genome Sequence of Imperialibacter roseus strain P4T.</title>
        <authorList>
            <person name="Tizabi D.R."/>
            <person name="Bachvaroff T."/>
            <person name="Hill R.T."/>
        </authorList>
    </citation>
    <scope>NUCLEOTIDE SEQUENCE [LARGE SCALE GENOMIC DNA]</scope>
    <source>
        <strain evidence="1 2">P4T</strain>
    </source>
</reference>
<gene>
    <name evidence="1" type="ORF">RT717_12010</name>
</gene>
<protein>
    <recommendedName>
        <fullName evidence="3">Preprotein translocase subunit SecB</fullName>
    </recommendedName>
</protein>
<name>A0ABZ0IWK2_9BACT</name>
<evidence type="ECO:0000313" key="1">
    <source>
        <dbReference type="EMBL" id="WOK09364.1"/>
    </source>
</evidence>